<feature type="compositionally biased region" description="Acidic residues" evidence="1">
    <location>
        <begin position="1165"/>
        <end position="1178"/>
    </location>
</feature>
<dbReference type="AlphaFoldDB" id="A0A9P7YJU3"/>
<dbReference type="OrthoDB" id="3554680at2759"/>
<feature type="compositionally biased region" description="Basic and acidic residues" evidence="1">
    <location>
        <begin position="1129"/>
        <end position="1145"/>
    </location>
</feature>
<evidence type="ECO:0000313" key="2">
    <source>
        <dbReference type="EMBL" id="KAG9235103.1"/>
    </source>
</evidence>
<evidence type="ECO:0000256" key="1">
    <source>
        <dbReference type="SAM" id="MobiDB-lite"/>
    </source>
</evidence>
<dbReference type="Proteomes" id="UP000824998">
    <property type="component" value="Unassembled WGS sequence"/>
</dbReference>
<proteinExistence type="predicted"/>
<feature type="region of interest" description="Disordered" evidence="1">
    <location>
        <begin position="955"/>
        <end position="975"/>
    </location>
</feature>
<feature type="region of interest" description="Disordered" evidence="1">
    <location>
        <begin position="1125"/>
        <end position="1178"/>
    </location>
</feature>
<feature type="compositionally biased region" description="Basic and acidic residues" evidence="1">
    <location>
        <begin position="117"/>
        <end position="127"/>
    </location>
</feature>
<name>A0A9P7YJU3_9HELO</name>
<gene>
    <name evidence="2" type="ORF">BJ875DRAFT_459975</name>
</gene>
<sequence length="1178" mass="129847">MDTNTPVQNLGAPKAQKSPPPAPARHRKGRLSGSGTIKALFGLKRPLSKQNSGASLIPGSELKATNATNSTNDTNTSTESSPSKKTGPEKSQMFNNGTIARRDFATSSGSSSTNGEKSLEIEDRQIIGRDAAPKANESTATETIEPEEVGNAAIVHEDGTTRPAPPTSPRPEHSSTRYEPPLQRPKDEDPPTPVLAPHNDFSQTQAGPDGCNAFINQRVSFAVDVSGSTQGLVLEQERWIIGTISRLLSDHMRSSQAEVLPWTGYALPVIGTDELNQLHALTGTCPSVLNTYPTFTRSLQQCSAWVLITDGQISEYEGKRFALGICDNEYHGTACVIIVVGYKARRPIDCDVSVGLAVFSSTPDCLFLFHDVETQQVYVLQSKGVFNAVLPQDCSAVNLDNDTRWSDLPPFFYEQLSTLRITKRQRLKRSEISLQSGKVLDFKNLCRYQIDAETANEILDNDDDLKTLLLSARIRGLESEVQRWIGKQQLQAKDPLTTTRPVGQALRYTKDLLSAIIDKLPEREKEILRCNLRIAHRANWASFLGSINLDQEAVVERSYVVQDAMTRIDLNRQNCRSGSPAALSPVSHRRAAAPTPPAPNPGYGYGHGYGQPSYPITGSSNQHPSYIQSSYSTGAYSNYSPPSPQPVYRRSFLGRGSGSQQHSKYLYTKHYQPASSSNASFRGYCAFCGEDDAVLAILIKKPPDDEKTDPFPEPNARNRTLYPFAMGVFPETDILSSYVCCDPCSYFLVLAGQSPYDEPLVGAIPLVGNIGMDGVNNAKSIETIDTALCGRFHKPVVPTIFLAILHSTLQQTLDRISMEPEEEISAQQINVLQWLSSEMANHAWVPMDDPCFVSLLTGYTSSCQLPLSQALASLLSAHPEMDLSLMEYPLPGFATLMFYVTLFNVGLDRAQFVAYQRLLFLLLDNHYDLLKSGQSRIATGELNTVMSAGPSFANAQSTNQSRMASGSRTPSSTSHILKSIPSHLSEEDIAIFQNLGPIFTFIDRNCGAALEVFLVYLSKITIADPNWTESFKRLREHRDLRDIIEKPETIDAMDAEFLIRTVIPQCIEDDTGKVLGPAQQIFRCSKNDTVPYEDSARMQHPQYTHGIKQQLWELDSQAPLAIRNTALRGESDKTQDDFVGKEGNREGGNVVSPMAVEEGEKAEDLDNELDEFEDSKFA</sequence>
<feature type="region of interest" description="Disordered" evidence="1">
    <location>
        <begin position="572"/>
        <end position="601"/>
    </location>
</feature>
<evidence type="ECO:0000313" key="3">
    <source>
        <dbReference type="Proteomes" id="UP000824998"/>
    </source>
</evidence>
<keyword evidence="3" id="KW-1185">Reference proteome</keyword>
<accession>A0A9P7YJU3</accession>
<comment type="caution">
    <text evidence="2">The sequence shown here is derived from an EMBL/GenBank/DDBJ whole genome shotgun (WGS) entry which is preliminary data.</text>
</comment>
<feature type="region of interest" description="Disordered" evidence="1">
    <location>
        <begin position="1"/>
        <end position="206"/>
    </location>
</feature>
<dbReference type="EMBL" id="MU251442">
    <property type="protein sequence ID" value="KAG9235103.1"/>
    <property type="molecule type" value="Genomic_DNA"/>
</dbReference>
<organism evidence="2 3">
    <name type="scientific">Amylocarpus encephaloides</name>
    <dbReference type="NCBI Taxonomy" id="45428"/>
    <lineage>
        <taxon>Eukaryota</taxon>
        <taxon>Fungi</taxon>
        <taxon>Dikarya</taxon>
        <taxon>Ascomycota</taxon>
        <taxon>Pezizomycotina</taxon>
        <taxon>Leotiomycetes</taxon>
        <taxon>Helotiales</taxon>
        <taxon>Helotiales incertae sedis</taxon>
        <taxon>Amylocarpus</taxon>
    </lineage>
</organism>
<reference evidence="2" key="1">
    <citation type="journal article" date="2021" name="IMA Fungus">
        <title>Genomic characterization of three marine fungi, including Emericellopsis atlantica sp. nov. with signatures of a generalist lifestyle and marine biomass degradation.</title>
        <authorList>
            <person name="Hagestad O.C."/>
            <person name="Hou L."/>
            <person name="Andersen J.H."/>
            <person name="Hansen E.H."/>
            <person name="Altermark B."/>
            <person name="Li C."/>
            <person name="Kuhnert E."/>
            <person name="Cox R.J."/>
            <person name="Crous P.W."/>
            <person name="Spatafora J.W."/>
            <person name="Lail K."/>
            <person name="Amirebrahimi M."/>
            <person name="Lipzen A."/>
            <person name="Pangilinan J."/>
            <person name="Andreopoulos W."/>
            <person name="Hayes R.D."/>
            <person name="Ng V."/>
            <person name="Grigoriev I.V."/>
            <person name="Jackson S.A."/>
            <person name="Sutton T.D.S."/>
            <person name="Dobson A.D.W."/>
            <person name="Rama T."/>
        </authorList>
    </citation>
    <scope>NUCLEOTIDE SEQUENCE</scope>
    <source>
        <strain evidence="2">TRa018bII</strain>
    </source>
</reference>
<protein>
    <submittedName>
        <fullName evidence="2">Uncharacterized protein</fullName>
    </submittedName>
</protein>
<feature type="compositionally biased region" description="Low complexity" evidence="1">
    <location>
        <begin position="65"/>
        <end position="81"/>
    </location>
</feature>